<keyword evidence="6 10" id="KW-0249">Electron transport</keyword>
<dbReference type="GO" id="GO:0009055">
    <property type="term" value="F:electron transfer activity"/>
    <property type="evidence" value="ECO:0007669"/>
    <property type="project" value="InterPro"/>
</dbReference>
<evidence type="ECO:0000313" key="15">
    <source>
        <dbReference type="Proteomes" id="UP000193334"/>
    </source>
</evidence>
<sequence length="284" mass="30707">MIFGQETMILASFIEFINNIWPAGLTMVLLGSIFAAVLLIASIKLKVKVDPKIEAINEVLPGIDCGACGYAGCSSYAKAVYENPELIGRCAPGGKDVAEKIAEILNLQAGGGDVPLRPVVRCNAHSEDKIYYADYLGIESCTAADALPNSQACKYGCLDFGDCVKACRFDAIHIIDGLATVDYDKCTGCTACVKACPRNLIKMIPFKNDDMYVVACRTQEMGKQAKERCKVGCIGCKLCTKVSEMFEMDGNVAVINYDKYDEEKAREAAEKCPTGVIVKRGKNS</sequence>
<proteinExistence type="inferred from homology"/>
<keyword evidence="9 10" id="KW-0472">Membrane</keyword>
<keyword evidence="11" id="KW-0812">Transmembrane</keyword>
<dbReference type="EMBL" id="CP021023">
    <property type="protein sequence ID" value="ARN55806.1"/>
    <property type="molecule type" value="Genomic_DNA"/>
</dbReference>
<comment type="similarity">
    <text evidence="10">Belongs to the 4Fe4S bacterial-type ferredoxin family. RnfB subfamily.</text>
</comment>
<feature type="binding site" evidence="10">
    <location>
        <position position="73"/>
    </location>
    <ligand>
        <name>[4Fe-4S] cluster</name>
        <dbReference type="ChEBI" id="CHEBI:49883"/>
        <label>1</label>
    </ligand>
</feature>
<dbReference type="InterPro" id="IPR050395">
    <property type="entry name" value="4Fe4S_Ferredoxin_RnfB"/>
</dbReference>
<evidence type="ECO:0000256" key="5">
    <source>
        <dbReference type="ARBA" id="ARBA00022967"/>
    </source>
</evidence>
<dbReference type="Pfam" id="PF04060">
    <property type="entry name" value="FeS"/>
    <property type="match status" value="1"/>
</dbReference>
<keyword evidence="5 10" id="KW-1278">Translocase</keyword>
<feature type="region of interest" description="Hydrophobic" evidence="10">
    <location>
        <begin position="1"/>
        <end position="42"/>
    </location>
</feature>
<comment type="function">
    <text evidence="10">Part of a membrane-bound complex that couples electron transfer with translocation of ions across the membrane.</text>
</comment>
<keyword evidence="10" id="KW-1003">Cell membrane</keyword>
<dbReference type="InterPro" id="IPR007202">
    <property type="entry name" value="4Fe-4S_dom"/>
</dbReference>
<feature type="binding site" evidence="10">
    <location>
        <position position="163"/>
    </location>
    <ligand>
        <name>[4Fe-4S] cluster</name>
        <dbReference type="ChEBI" id="CHEBI:49883"/>
        <label>2</label>
    </ligand>
</feature>
<comment type="cofactor">
    <cofactor evidence="10">
        <name>[4Fe-4S] cluster</name>
        <dbReference type="ChEBI" id="CHEBI:49883"/>
    </cofactor>
    <text evidence="10">Binds 3 [4Fe-4S] clusters.</text>
</comment>
<dbReference type="GO" id="GO:0046872">
    <property type="term" value="F:metal ion binding"/>
    <property type="evidence" value="ECO:0007669"/>
    <property type="project" value="UniProtKB-KW"/>
</dbReference>
<feature type="binding site" evidence="10">
    <location>
        <position position="153"/>
    </location>
    <ligand>
        <name>[4Fe-4S] cluster</name>
        <dbReference type="ChEBI" id="CHEBI:49883"/>
        <label>2</label>
    </ligand>
</feature>
<feature type="binding site" evidence="10">
    <location>
        <position position="157"/>
    </location>
    <ligand>
        <name>[4Fe-4S] cluster</name>
        <dbReference type="ChEBI" id="CHEBI:49883"/>
        <label>2</label>
    </ligand>
</feature>
<feature type="binding site" evidence="10">
    <location>
        <position position="90"/>
    </location>
    <ligand>
        <name>[4Fe-4S] cluster</name>
        <dbReference type="ChEBI" id="CHEBI:49883"/>
        <label>1</label>
    </ligand>
</feature>
<keyword evidence="7 10" id="KW-0408">Iron</keyword>
<evidence type="ECO:0000256" key="3">
    <source>
        <dbReference type="ARBA" id="ARBA00022723"/>
    </source>
</evidence>
<keyword evidence="4 10" id="KW-0677">Repeat</keyword>
<comment type="caution">
    <text evidence="10">Lacks conserved residue(s) required for the propagation of feature annotation.</text>
</comment>
<feature type="binding site" evidence="10">
    <location>
        <position position="192"/>
    </location>
    <ligand>
        <name>[4Fe-4S] cluster</name>
        <dbReference type="ChEBI" id="CHEBI:49883"/>
        <label>3</label>
    </ligand>
</feature>
<feature type="binding site" evidence="10">
    <location>
        <position position="196"/>
    </location>
    <ligand>
        <name>[4Fe-4S] cluster</name>
        <dbReference type="ChEBI" id="CHEBI:49883"/>
        <label>2</label>
    </ligand>
</feature>
<dbReference type="PANTHER" id="PTHR43560">
    <property type="entry name" value="ION-TRANSLOCATING OXIDOREDUCTASE COMPLEX SUBUNIT B"/>
    <property type="match status" value="1"/>
</dbReference>
<keyword evidence="1 10" id="KW-0813">Transport</keyword>
<feature type="binding site" evidence="10">
    <location>
        <position position="167"/>
    </location>
    <ligand>
        <name>[4Fe-4S] cluster</name>
        <dbReference type="ChEBI" id="CHEBI:49883"/>
        <label>3</label>
    </ligand>
</feature>
<dbReference type="Proteomes" id="UP000193334">
    <property type="component" value="Chromosome"/>
</dbReference>
<evidence type="ECO:0000256" key="9">
    <source>
        <dbReference type="ARBA" id="ARBA00023136"/>
    </source>
</evidence>
<dbReference type="InterPro" id="IPR017900">
    <property type="entry name" value="4Fe4S_Fe_S_CS"/>
</dbReference>
<dbReference type="GO" id="GO:0005886">
    <property type="term" value="C:plasma membrane"/>
    <property type="evidence" value="ECO:0007669"/>
    <property type="project" value="UniProtKB-SubCell"/>
</dbReference>
<evidence type="ECO:0000256" key="8">
    <source>
        <dbReference type="ARBA" id="ARBA00023014"/>
    </source>
</evidence>
<feature type="transmembrane region" description="Helical" evidence="11">
    <location>
        <begin position="20"/>
        <end position="43"/>
    </location>
</feature>
<evidence type="ECO:0000256" key="11">
    <source>
        <dbReference type="SAM" id="Phobius"/>
    </source>
</evidence>
<dbReference type="InterPro" id="IPR010207">
    <property type="entry name" value="Elect_transpt_cplx_RnfB/RsxB"/>
</dbReference>
<keyword evidence="3 10" id="KW-0479">Metal-binding</keyword>
<keyword evidence="11" id="KW-1133">Transmembrane helix</keyword>
<dbReference type="Gene3D" id="1.10.15.40">
    <property type="entry name" value="Electron transport complex subunit B, putative Fe-S cluster"/>
    <property type="match status" value="1"/>
</dbReference>
<keyword evidence="2 10" id="KW-0004">4Fe-4S</keyword>
<dbReference type="GO" id="GO:0022900">
    <property type="term" value="P:electron transport chain"/>
    <property type="evidence" value="ECO:0007669"/>
    <property type="project" value="UniProtKB-UniRule"/>
</dbReference>
<dbReference type="HAMAP" id="MF_00463">
    <property type="entry name" value="RsxB_RnfB"/>
    <property type="match status" value="1"/>
</dbReference>
<name>A0A1W6LJ83_9BACT</name>
<evidence type="ECO:0000256" key="6">
    <source>
        <dbReference type="ARBA" id="ARBA00022982"/>
    </source>
</evidence>
<dbReference type="SUPFAM" id="SSF54862">
    <property type="entry name" value="4Fe-4S ferredoxins"/>
    <property type="match status" value="1"/>
</dbReference>
<evidence type="ECO:0000256" key="4">
    <source>
        <dbReference type="ARBA" id="ARBA00022737"/>
    </source>
</evidence>
<evidence type="ECO:0000256" key="10">
    <source>
        <dbReference type="HAMAP-Rule" id="MF_00463"/>
    </source>
</evidence>
<organism evidence="14 15">
    <name type="scientific">Sedimentisphaera salicampi</name>
    <dbReference type="NCBI Taxonomy" id="1941349"/>
    <lineage>
        <taxon>Bacteria</taxon>
        <taxon>Pseudomonadati</taxon>
        <taxon>Planctomycetota</taxon>
        <taxon>Phycisphaerae</taxon>
        <taxon>Sedimentisphaerales</taxon>
        <taxon>Sedimentisphaeraceae</taxon>
        <taxon>Sedimentisphaera</taxon>
    </lineage>
</organism>
<feature type="binding site" evidence="10">
    <location>
        <position position="189"/>
    </location>
    <ligand>
        <name>[4Fe-4S] cluster</name>
        <dbReference type="ChEBI" id="CHEBI:49883"/>
        <label>3</label>
    </ligand>
</feature>
<evidence type="ECO:0000259" key="12">
    <source>
        <dbReference type="PROSITE" id="PS51379"/>
    </source>
</evidence>
<dbReference type="Gene3D" id="3.30.70.20">
    <property type="match status" value="2"/>
</dbReference>
<feature type="binding site" evidence="10">
    <location>
        <position position="68"/>
    </location>
    <ligand>
        <name>[4Fe-4S] cluster</name>
        <dbReference type="ChEBI" id="CHEBI:49883"/>
        <label>1</label>
    </ligand>
</feature>
<feature type="binding site" evidence="10">
    <location>
        <position position="65"/>
    </location>
    <ligand>
        <name>[4Fe-4S] cluster</name>
        <dbReference type="ChEBI" id="CHEBI:49883"/>
        <label>1</label>
    </ligand>
</feature>
<evidence type="ECO:0000259" key="13">
    <source>
        <dbReference type="PROSITE" id="PS51656"/>
    </source>
</evidence>
<feature type="domain" description="4Fe-4S ferredoxin-type" evidence="12">
    <location>
        <begin position="177"/>
        <end position="206"/>
    </location>
</feature>
<evidence type="ECO:0000256" key="7">
    <source>
        <dbReference type="ARBA" id="ARBA00023004"/>
    </source>
</evidence>
<evidence type="ECO:0000256" key="1">
    <source>
        <dbReference type="ARBA" id="ARBA00022448"/>
    </source>
</evidence>
<comment type="subunit">
    <text evidence="10">The complex is composed of six subunits: RnfA, RnfB, RnfC, RnfD, RnfE and RnfG.</text>
</comment>
<dbReference type="Pfam" id="PF00037">
    <property type="entry name" value="Fer4"/>
    <property type="match status" value="1"/>
</dbReference>
<comment type="subcellular location">
    <subcellularLocation>
        <location evidence="10">Cell membrane</location>
    </subcellularLocation>
</comment>
<dbReference type="RefSeq" id="WP_085754533.1">
    <property type="nucleotide sequence ID" value="NZ_CP021023.1"/>
</dbReference>
<feature type="domain" description="4Fe-4S" evidence="13">
    <location>
        <begin position="48"/>
        <end position="107"/>
    </location>
</feature>
<dbReference type="KEGG" id="pbp:STSP1_00172"/>
<dbReference type="STRING" id="1941349.STSP1_00172"/>
<keyword evidence="8 10" id="KW-0411">Iron-sulfur</keyword>
<evidence type="ECO:0000256" key="2">
    <source>
        <dbReference type="ARBA" id="ARBA00022485"/>
    </source>
</evidence>
<accession>A0A1W6LJ83</accession>
<gene>
    <name evidence="10 14" type="primary">rnfB</name>
    <name evidence="14" type="ORF">STSP1_00172</name>
</gene>
<dbReference type="Pfam" id="PF13370">
    <property type="entry name" value="Fer4_13"/>
    <property type="match status" value="1"/>
</dbReference>
<keyword evidence="15" id="KW-1185">Reference proteome</keyword>
<protein>
    <recommendedName>
        <fullName evidence="10">Ion-translocating oxidoreductase complex subunit B</fullName>
        <ecNumber evidence="10">7.-.-.-</ecNumber>
    </recommendedName>
    <alternativeName>
        <fullName evidence="10">Rnf electron transport complex subunit B</fullName>
    </alternativeName>
</protein>
<reference evidence="15" key="1">
    <citation type="submission" date="2017-04" db="EMBL/GenBank/DDBJ databases">
        <title>Comparative genomics and description of representatives of a novel lineage of planctomycetes thriving in anoxic sediments.</title>
        <authorList>
            <person name="Spring S."/>
            <person name="Bunk B."/>
            <person name="Sproer C."/>
        </authorList>
    </citation>
    <scope>NUCLEOTIDE SEQUENCE [LARGE SCALE GENOMIC DNA]</scope>
    <source>
        <strain evidence="15">ST-PulAB-D4</strain>
    </source>
</reference>
<dbReference type="PROSITE" id="PS00198">
    <property type="entry name" value="4FE4S_FER_1"/>
    <property type="match status" value="1"/>
</dbReference>
<dbReference type="PANTHER" id="PTHR43560:SF1">
    <property type="entry name" value="ION-TRANSLOCATING OXIDOREDUCTASE COMPLEX SUBUNIT B"/>
    <property type="match status" value="1"/>
</dbReference>
<dbReference type="NCBIfam" id="TIGR01944">
    <property type="entry name" value="rnfB"/>
    <property type="match status" value="1"/>
</dbReference>
<dbReference type="InterPro" id="IPR017896">
    <property type="entry name" value="4Fe4S_Fe-S-bd"/>
</dbReference>
<feature type="binding site" evidence="10">
    <location>
        <position position="186"/>
    </location>
    <ligand>
        <name>[4Fe-4S] cluster</name>
        <dbReference type="ChEBI" id="CHEBI:49883"/>
        <label>3</label>
    </ligand>
</feature>
<dbReference type="AlphaFoldDB" id="A0A1W6LJ83"/>
<dbReference type="PROSITE" id="PS51379">
    <property type="entry name" value="4FE4S_FER_2"/>
    <property type="match status" value="1"/>
</dbReference>
<dbReference type="PROSITE" id="PS51656">
    <property type="entry name" value="4FE4S"/>
    <property type="match status" value="1"/>
</dbReference>
<dbReference type="EC" id="7.-.-.-" evidence="10"/>
<dbReference type="GO" id="GO:0051539">
    <property type="term" value="F:4 iron, 4 sulfur cluster binding"/>
    <property type="evidence" value="ECO:0007669"/>
    <property type="project" value="UniProtKB-UniRule"/>
</dbReference>
<evidence type="ECO:0000313" key="14">
    <source>
        <dbReference type="EMBL" id="ARN55806.1"/>
    </source>
</evidence>